<reference evidence="11 12" key="1">
    <citation type="submission" date="2021-01" db="EMBL/GenBank/DDBJ databases">
        <title>Chromosome-level genome assembly of a human fungal pathogen reveals clustering of transcriptionally co-regulated genes.</title>
        <authorList>
            <person name="Voorhies M."/>
            <person name="Cohen S."/>
            <person name="Shea T.P."/>
            <person name="Petrus S."/>
            <person name="Munoz J.F."/>
            <person name="Poplawski S."/>
            <person name="Goldman W.E."/>
            <person name="Michael T."/>
            <person name="Cuomo C.A."/>
            <person name="Sil A."/>
            <person name="Beyhan S."/>
        </authorList>
    </citation>
    <scope>NUCLEOTIDE SEQUENCE [LARGE SCALE GENOMIC DNA]</scope>
    <source>
        <strain evidence="11 12">G184AR</strain>
    </source>
</reference>
<dbReference type="PROSITE" id="PS50011">
    <property type="entry name" value="PROTEIN_KINASE_DOM"/>
    <property type="match status" value="1"/>
</dbReference>
<dbReference type="EC" id="2.7.11.1" evidence="1"/>
<evidence type="ECO:0000256" key="9">
    <source>
        <dbReference type="PROSITE-ProRule" id="PRU10141"/>
    </source>
</evidence>
<evidence type="ECO:0000256" key="2">
    <source>
        <dbReference type="ARBA" id="ARBA00022527"/>
    </source>
</evidence>
<evidence type="ECO:0000256" key="1">
    <source>
        <dbReference type="ARBA" id="ARBA00012513"/>
    </source>
</evidence>
<accession>A0A8H7YU43</accession>
<dbReference type="EMBL" id="JAEVHI010000003">
    <property type="protein sequence ID" value="KAG5295618.1"/>
    <property type="molecule type" value="Genomic_DNA"/>
</dbReference>
<keyword evidence="4 9" id="KW-0547">Nucleotide-binding</keyword>
<dbReference type="InterPro" id="IPR017441">
    <property type="entry name" value="Protein_kinase_ATP_BS"/>
</dbReference>
<dbReference type="InterPro" id="IPR051334">
    <property type="entry name" value="SRPK"/>
</dbReference>
<evidence type="ECO:0000313" key="12">
    <source>
        <dbReference type="Proteomes" id="UP000670092"/>
    </source>
</evidence>
<feature type="domain" description="Protein kinase" evidence="10">
    <location>
        <begin position="98"/>
        <end position="465"/>
    </location>
</feature>
<evidence type="ECO:0000256" key="6">
    <source>
        <dbReference type="ARBA" id="ARBA00022840"/>
    </source>
</evidence>
<evidence type="ECO:0000256" key="4">
    <source>
        <dbReference type="ARBA" id="ARBA00022741"/>
    </source>
</evidence>
<dbReference type="GO" id="GO:0050684">
    <property type="term" value="P:regulation of mRNA processing"/>
    <property type="evidence" value="ECO:0007669"/>
    <property type="project" value="TreeGrafter"/>
</dbReference>
<comment type="catalytic activity">
    <reaction evidence="8">
        <text>L-seryl-[protein] + ATP = O-phospho-L-seryl-[protein] + ADP + H(+)</text>
        <dbReference type="Rhea" id="RHEA:17989"/>
        <dbReference type="Rhea" id="RHEA-COMP:9863"/>
        <dbReference type="Rhea" id="RHEA-COMP:11604"/>
        <dbReference type="ChEBI" id="CHEBI:15378"/>
        <dbReference type="ChEBI" id="CHEBI:29999"/>
        <dbReference type="ChEBI" id="CHEBI:30616"/>
        <dbReference type="ChEBI" id="CHEBI:83421"/>
        <dbReference type="ChEBI" id="CHEBI:456216"/>
        <dbReference type="EC" id="2.7.11.1"/>
    </reaction>
</comment>
<proteinExistence type="predicted"/>
<dbReference type="InterPro" id="IPR011009">
    <property type="entry name" value="Kinase-like_dom_sf"/>
</dbReference>
<evidence type="ECO:0000256" key="3">
    <source>
        <dbReference type="ARBA" id="ARBA00022679"/>
    </source>
</evidence>
<sequence length="480" mass="54316">MTHSSSCFQNIIWSWHLPSRVLLRRLPKRGRLSRLKPTPIISHAFHTSHPRHEMDKVPATSETSPKYKYIGNCERLERYCPGGFCPINLGDHLCDGRYTIIHNLGFGGSSTVWLASDHKQRKLVAIKIKTADSASSPSESQEVDFLKRLHSHRLIRKLLDSFVENSPNGAHDCLVMEPASCSLMHSKSLAAHALLELRLARAVAADLVLTVQFLHSQGIIHGDIHSGNIFLRLPTDVRRITDPSQLYQKFGDPILEPIVRVDGKPLLAGVPNHIVRPARIGIRSDKITPPHLPITLSDFSSSYYPSKTRRTNAHTLPHLVPPETYFLDSQREDDILSFPSEIWTLGCTIFEIMGSWGPFSTLGGGILQDQVGVLGPLPDPWWAQWESRAEFYNEDATIDMTTGAPFHDSLEERYDWFVNVARRRCDMEAPGEEEKKAFLHMLGMMFRYLPGDRATIQDVVGSEWMRKWALPAKREVEGLR</sequence>
<evidence type="ECO:0000259" key="10">
    <source>
        <dbReference type="PROSITE" id="PS50011"/>
    </source>
</evidence>
<evidence type="ECO:0000256" key="5">
    <source>
        <dbReference type="ARBA" id="ARBA00022777"/>
    </source>
</evidence>
<dbReference type="Gene3D" id="3.30.200.20">
    <property type="entry name" value="Phosphorylase Kinase, domain 1"/>
    <property type="match status" value="1"/>
</dbReference>
<dbReference type="GO" id="GO:0004674">
    <property type="term" value="F:protein serine/threonine kinase activity"/>
    <property type="evidence" value="ECO:0007669"/>
    <property type="project" value="UniProtKB-KW"/>
</dbReference>
<dbReference type="PANTHER" id="PTHR47634">
    <property type="entry name" value="PROTEIN KINASE DOMAIN-CONTAINING PROTEIN-RELATED"/>
    <property type="match status" value="1"/>
</dbReference>
<keyword evidence="5 11" id="KW-0418">Kinase</keyword>
<dbReference type="VEuPathDB" id="FungiDB:I7I52_05949"/>
<dbReference type="OrthoDB" id="5979581at2759"/>
<keyword evidence="3" id="KW-0808">Transferase</keyword>
<organism evidence="11 12">
    <name type="scientific">Ajellomyces capsulatus</name>
    <name type="common">Darling's disease fungus</name>
    <name type="synonym">Histoplasma capsulatum</name>
    <dbReference type="NCBI Taxonomy" id="5037"/>
    <lineage>
        <taxon>Eukaryota</taxon>
        <taxon>Fungi</taxon>
        <taxon>Dikarya</taxon>
        <taxon>Ascomycota</taxon>
        <taxon>Pezizomycotina</taxon>
        <taxon>Eurotiomycetes</taxon>
        <taxon>Eurotiomycetidae</taxon>
        <taxon>Onygenales</taxon>
        <taxon>Ajellomycetaceae</taxon>
        <taxon>Histoplasma</taxon>
    </lineage>
</organism>
<dbReference type="AlphaFoldDB" id="A0A8H7YU43"/>
<keyword evidence="2" id="KW-0723">Serine/threonine-protein kinase</keyword>
<dbReference type="PROSITE" id="PS00107">
    <property type="entry name" value="PROTEIN_KINASE_ATP"/>
    <property type="match status" value="1"/>
</dbReference>
<dbReference type="SUPFAM" id="SSF56112">
    <property type="entry name" value="Protein kinase-like (PK-like)"/>
    <property type="match status" value="1"/>
</dbReference>
<keyword evidence="6 9" id="KW-0067">ATP-binding</keyword>
<gene>
    <name evidence="11" type="ORF">I7I52_05949</name>
</gene>
<dbReference type="Gene3D" id="1.10.510.10">
    <property type="entry name" value="Transferase(Phosphotransferase) domain 1"/>
    <property type="match status" value="1"/>
</dbReference>
<dbReference type="GO" id="GO:0000245">
    <property type="term" value="P:spliceosomal complex assembly"/>
    <property type="evidence" value="ECO:0007669"/>
    <property type="project" value="TreeGrafter"/>
</dbReference>
<evidence type="ECO:0000256" key="8">
    <source>
        <dbReference type="ARBA" id="ARBA00048679"/>
    </source>
</evidence>
<dbReference type="PANTHER" id="PTHR47634:SF9">
    <property type="entry name" value="PROTEIN KINASE DOMAIN-CONTAINING PROTEIN-RELATED"/>
    <property type="match status" value="1"/>
</dbReference>
<protein>
    <recommendedName>
        <fullName evidence="1">non-specific serine/threonine protein kinase</fullName>
        <ecNumber evidence="1">2.7.11.1</ecNumber>
    </recommendedName>
</protein>
<evidence type="ECO:0000256" key="7">
    <source>
        <dbReference type="ARBA" id="ARBA00047899"/>
    </source>
</evidence>
<comment type="catalytic activity">
    <reaction evidence="7">
        <text>L-threonyl-[protein] + ATP = O-phospho-L-threonyl-[protein] + ADP + H(+)</text>
        <dbReference type="Rhea" id="RHEA:46608"/>
        <dbReference type="Rhea" id="RHEA-COMP:11060"/>
        <dbReference type="Rhea" id="RHEA-COMP:11605"/>
        <dbReference type="ChEBI" id="CHEBI:15378"/>
        <dbReference type="ChEBI" id="CHEBI:30013"/>
        <dbReference type="ChEBI" id="CHEBI:30616"/>
        <dbReference type="ChEBI" id="CHEBI:61977"/>
        <dbReference type="ChEBI" id="CHEBI:456216"/>
        <dbReference type="EC" id="2.7.11.1"/>
    </reaction>
</comment>
<dbReference type="SMART" id="SM00220">
    <property type="entry name" value="S_TKc"/>
    <property type="match status" value="1"/>
</dbReference>
<evidence type="ECO:0000313" key="11">
    <source>
        <dbReference type="EMBL" id="KAG5295618.1"/>
    </source>
</evidence>
<dbReference type="GO" id="GO:0005524">
    <property type="term" value="F:ATP binding"/>
    <property type="evidence" value="ECO:0007669"/>
    <property type="project" value="UniProtKB-UniRule"/>
</dbReference>
<feature type="binding site" evidence="9">
    <location>
        <position position="127"/>
    </location>
    <ligand>
        <name>ATP</name>
        <dbReference type="ChEBI" id="CHEBI:30616"/>
    </ligand>
</feature>
<name>A0A8H7YU43_AJECA</name>
<comment type="caution">
    <text evidence="11">The sequence shown here is derived from an EMBL/GenBank/DDBJ whole genome shotgun (WGS) entry which is preliminary data.</text>
</comment>
<dbReference type="Pfam" id="PF00069">
    <property type="entry name" value="Pkinase"/>
    <property type="match status" value="1"/>
</dbReference>
<dbReference type="InterPro" id="IPR000719">
    <property type="entry name" value="Prot_kinase_dom"/>
</dbReference>
<dbReference type="Proteomes" id="UP000670092">
    <property type="component" value="Unassembled WGS sequence"/>
</dbReference>